<reference evidence="5" key="2">
    <citation type="submission" date="2025-09" db="UniProtKB">
        <authorList>
            <consortium name="Ensembl"/>
        </authorList>
    </citation>
    <scope>IDENTIFICATION</scope>
</reference>
<proteinExistence type="predicted"/>
<dbReference type="PROSITE" id="PS50222">
    <property type="entry name" value="EF_HAND_2"/>
    <property type="match status" value="1"/>
</dbReference>
<evidence type="ECO:0000313" key="6">
    <source>
        <dbReference type="Proteomes" id="UP000261520"/>
    </source>
</evidence>
<dbReference type="InterPro" id="IPR011992">
    <property type="entry name" value="EF-hand-dom_pair"/>
</dbReference>
<dbReference type="PROSITE" id="PS00018">
    <property type="entry name" value="EF_HAND_1"/>
    <property type="match status" value="1"/>
</dbReference>
<dbReference type="GO" id="GO:0005509">
    <property type="term" value="F:calcium ion binding"/>
    <property type="evidence" value="ECO:0007669"/>
    <property type="project" value="InterPro"/>
</dbReference>
<evidence type="ECO:0000256" key="1">
    <source>
        <dbReference type="ARBA" id="ARBA00022723"/>
    </source>
</evidence>
<dbReference type="SUPFAM" id="SSF47473">
    <property type="entry name" value="EF-hand"/>
    <property type="match status" value="1"/>
</dbReference>
<dbReference type="STRING" id="409849.ENSPMGP00000011029"/>
<name>A0A3B4A306_9GOBI</name>
<feature type="region of interest" description="Disordered" evidence="3">
    <location>
        <begin position="186"/>
        <end position="237"/>
    </location>
</feature>
<evidence type="ECO:0000259" key="4">
    <source>
        <dbReference type="PROSITE" id="PS50222"/>
    </source>
</evidence>
<protein>
    <recommendedName>
        <fullName evidence="4">EF-hand domain-containing protein</fullName>
    </recommendedName>
</protein>
<reference evidence="5" key="1">
    <citation type="submission" date="2025-08" db="UniProtKB">
        <authorList>
            <consortium name="Ensembl"/>
        </authorList>
    </citation>
    <scope>IDENTIFICATION</scope>
</reference>
<evidence type="ECO:0000313" key="5">
    <source>
        <dbReference type="Ensembl" id="ENSPMGP00000011029.1"/>
    </source>
</evidence>
<sequence>FLFQRQHFLSCYWTMNSPALLHHDPSLAYLEQYQLGFQQFSTLFFLLEPWAFCPVKSTLSLWVFRLIDENQDGLINFKEFYTLYGGSFTNKLKFLFKLHLPPGEHIIHCLKCRGKVDLQAYLKQWQNEILKKEETIKDLPRINQAQFIQFSKTLYNIFHGDPEEESLYRAVAHVTSLLLRMEEVGRKLQEPTSPPPSSKAAPTSTEASPADDNTTSPDSTDTSSSQTSQDTPGSEQSEVEWSFSFEQVIASLLNEPAIVSFFERHVDINIKLGQAKAAQLKLKIQK</sequence>
<dbReference type="Proteomes" id="UP000261520">
    <property type="component" value="Unplaced"/>
</dbReference>
<feature type="compositionally biased region" description="Low complexity" evidence="3">
    <location>
        <begin position="198"/>
        <end position="232"/>
    </location>
</feature>
<dbReference type="Ensembl" id="ENSPMGT00000011761.1">
    <property type="protein sequence ID" value="ENSPMGP00000011029.1"/>
    <property type="gene ID" value="ENSPMGG00000009143.1"/>
</dbReference>
<evidence type="ECO:0000256" key="2">
    <source>
        <dbReference type="ARBA" id="ARBA00022837"/>
    </source>
</evidence>
<dbReference type="PANTHER" id="PTHR47666">
    <property type="entry name" value="PROTEIN VASCULAR ASSOCIATED DEATH 1, CHLOROPLASTIC"/>
    <property type="match status" value="1"/>
</dbReference>
<organism evidence="5 6">
    <name type="scientific">Periophthalmus magnuspinnatus</name>
    <dbReference type="NCBI Taxonomy" id="409849"/>
    <lineage>
        <taxon>Eukaryota</taxon>
        <taxon>Metazoa</taxon>
        <taxon>Chordata</taxon>
        <taxon>Craniata</taxon>
        <taxon>Vertebrata</taxon>
        <taxon>Euteleostomi</taxon>
        <taxon>Actinopterygii</taxon>
        <taxon>Neopterygii</taxon>
        <taxon>Teleostei</taxon>
        <taxon>Neoteleostei</taxon>
        <taxon>Acanthomorphata</taxon>
        <taxon>Gobiaria</taxon>
        <taxon>Gobiiformes</taxon>
        <taxon>Gobioidei</taxon>
        <taxon>Gobiidae</taxon>
        <taxon>Oxudercinae</taxon>
        <taxon>Periophthalmus</taxon>
    </lineage>
</organism>
<dbReference type="PANTHER" id="PTHR47666:SF4">
    <property type="entry name" value="TBC1 DOMAIN FAMILY MEMBER 8B"/>
    <property type="match status" value="1"/>
</dbReference>
<keyword evidence="6" id="KW-1185">Reference proteome</keyword>
<keyword evidence="2" id="KW-0106">Calcium</keyword>
<evidence type="ECO:0000256" key="3">
    <source>
        <dbReference type="SAM" id="MobiDB-lite"/>
    </source>
</evidence>
<dbReference type="InterPro" id="IPR018247">
    <property type="entry name" value="EF_Hand_1_Ca_BS"/>
</dbReference>
<accession>A0A3B4A306</accession>
<dbReference type="Gene3D" id="1.10.238.10">
    <property type="entry name" value="EF-hand"/>
    <property type="match status" value="1"/>
</dbReference>
<dbReference type="InterPro" id="IPR002048">
    <property type="entry name" value="EF_hand_dom"/>
</dbReference>
<keyword evidence="1" id="KW-0479">Metal-binding</keyword>
<dbReference type="AlphaFoldDB" id="A0A3B4A306"/>
<feature type="domain" description="EF-hand" evidence="4">
    <location>
        <begin position="55"/>
        <end position="90"/>
    </location>
</feature>